<gene>
    <name evidence="2" type="ORF">RFH988_LOCUS10270</name>
</gene>
<protein>
    <recommendedName>
        <fullName evidence="1">HAT C-terminal dimerisation domain-containing protein</fullName>
    </recommendedName>
</protein>
<dbReference type="Proteomes" id="UP000663882">
    <property type="component" value="Unassembled WGS sequence"/>
</dbReference>
<dbReference type="InterPro" id="IPR008906">
    <property type="entry name" value="HATC_C_dom"/>
</dbReference>
<dbReference type="OrthoDB" id="6159421at2759"/>
<dbReference type="GO" id="GO:0046983">
    <property type="term" value="F:protein dimerization activity"/>
    <property type="evidence" value="ECO:0007669"/>
    <property type="project" value="InterPro"/>
</dbReference>
<evidence type="ECO:0000313" key="3">
    <source>
        <dbReference type="Proteomes" id="UP000663882"/>
    </source>
</evidence>
<comment type="caution">
    <text evidence="2">The sequence shown here is derived from an EMBL/GenBank/DDBJ whole genome shotgun (WGS) entry which is preliminary data.</text>
</comment>
<dbReference type="Pfam" id="PF05699">
    <property type="entry name" value="Dimer_Tnp_hAT"/>
    <property type="match status" value="1"/>
</dbReference>
<name>A0A814BF44_9BILA</name>
<sequence>MDTMEEVNTSTNDDQFTLNNVIFAGRGHKKCVVCRKDIRGGTMVMPKAARLDLLIIHSMYAPQGVRCCSSHLFNDKHLIPEDKIIMEDRQLLASSSIPSSSSTGTKRYSSKFKKEWLSISHFSSFLRECKTDPTKAVCIACNVQFSIENSVLGDINRHIQRKKHQECVKSVESNRSKTVDTMFHIPTSDLQKLCAAEGTLVFHGIKHSHSYVSQACTVKLVKKCLLGSSITKNINCNRTKAREIACNVLAPSLTYALVLELRDVTFFSIAYDSSNRGNSKMLPIVVQFFSKFGVKHGLLEFIEQQTESADALFNNIKYVLEENELKLSQVVSIGSYNTNVNVGNNHSVFSLFNQLVPYLIKGYCYSHILHNSVKHGNEYLLFDVEAALLKIYAHFCRSTVILKHIRLRWLNLLPSIERLIVVHPVVKSYFLNLEHDECPNLLFKFFTSNEANVLPEVQVANLSLQREHTTGLNNRLKDNFFGCKVGQLLKNIQSSNQVEDLKKSCRSFIRSIIDYIEKYYNSSAAFYQSISIFSEIDIEKIQWKDIQQCCTFIHDIIIDEDGLYNDFNHIRSKYISLREKSGGIVKQVESFILSNLGASKQVVVPLYDEDSVHDDDECDLTYDSDSNDDDERNAKCHKEQEESLWIRSDYLWAFLLHGERVPNLQRLVQFVFAIPVSNAYCETVFSHMKYLWNNNRNRMKQDLVGAELKIKMNTNYTCTEFYDYLLNKPDLLKEIRSSNKYSHIAKVPRTA</sequence>
<dbReference type="AlphaFoldDB" id="A0A814BF44"/>
<dbReference type="SUPFAM" id="SSF53098">
    <property type="entry name" value="Ribonuclease H-like"/>
    <property type="match status" value="1"/>
</dbReference>
<evidence type="ECO:0000313" key="2">
    <source>
        <dbReference type="EMBL" id="CAF0926072.1"/>
    </source>
</evidence>
<dbReference type="EMBL" id="CAJNOO010000381">
    <property type="protein sequence ID" value="CAF0926072.1"/>
    <property type="molecule type" value="Genomic_DNA"/>
</dbReference>
<feature type="domain" description="HAT C-terminal dimerisation" evidence="1">
    <location>
        <begin position="652"/>
        <end position="706"/>
    </location>
</feature>
<evidence type="ECO:0000259" key="1">
    <source>
        <dbReference type="Pfam" id="PF05699"/>
    </source>
</evidence>
<proteinExistence type="predicted"/>
<dbReference type="PANTHER" id="PTHR37162">
    <property type="entry name" value="HAT FAMILY DIMERISATION DOMAINCONTAINING PROTEIN-RELATED"/>
    <property type="match status" value="1"/>
</dbReference>
<dbReference type="InterPro" id="IPR012337">
    <property type="entry name" value="RNaseH-like_sf"/>
</dbReference>
<organism evidence="2 3">
    <name type="scientific">Rotaria sordida</name>
    <dbReference type="NCBI Taxonomy" id="392033"/>
    <lineage>
        <taxon>Eukaryota</taxon>
        <taxon>Metazoa</taxon>
        <taxon>Spiralia</taxon>
        <taxon>Gnathifera</taxon>
        <taxon>Rotifera</taxon>
        <taxon>Eurotatoria</taxon>
        <taxon>Bdelloidea</taxon>
        <taxon>Philodinida</taxon>
        <taxon>Philodinidae</taxon>
        <taxon>Rotaria</taxon>
    </lineage>
</organism>
<reference evidence="2" key="1">
    <citation type="submission" date="2021-02" db="EMBL/GenBank/DDBJ databases">
        <authorList>
            <person name="Nowell W R."/>
        </authorList>
    </citation>
    <scope>NUCLEOTIDE SEQUENCE</scope>
</reference>
<dbReference type="PANTHER" id="PTHR37162:SF1">
    <property type="entry name" value="BED-TYPE DOMAIN-CONTAINING PROTEIN"/>
    <property type="match status" value="1"/>
</dbReference>
<accession>A0A814BF44</accession>